<dbReference type="KEGG" id="peu:105139594"/>
<organism evidence="11 12">
    <name type="scientific">Populus euphratica</name>
    <name type="common">Euphrates poplar</name>
    <dbReference type="NCBI Taxonomy" id="75702"/>
    <lineage>
        <taxon>Eukaryota</taxon>
        <taxon>Viridiplantae</taxon>
        <taxon>Streptophyta</taxon>
        <taxon>Embryophyta</taxon>
        <taxon>Tracheophyta</taxon>
        <taxon>Spermatophyta</taxon>
        <taxon>Magnoliopsida</taxon>
        <taxon>eudicotyledons</taxon>
        <taxon>Gunneridae</taxon>
        <taxon>Pentapetalae</taxon>
        <taxon>rosids</taxon>
        <taxon>fabids</taxon>
        <taxon>Malpighiales</taxon>
        <taxon>Salicaceae</taxon>
        <taxon>Saliceae</taxon>
        <taxon>Populus</taxon>
    </lineage>
</organism>
<feature type="transmembrane region" description="Helical" evidence="10">
    <location>
        <begin position="270"/>
        <end position="294"/>
    </location>
</feature>
<dbReference type="RefSeq" id="XP_011044384.1">
    <property type="nucleotide sequence ID" value="XM_011046082.1"/>
</dbReference>
<sequence>MAGGSAGRSLEQTPTWAVAVVCFVLVSVSIIIEFIIHLIAKWLTKKRKRALYEALEKIKSELMLLGFISLLLTVGQSTISNICISKKAGATWHPCNKKEEAKLNGENTKETDNENSRKLLSISAGESLRRVLAAGDSTDKCAAKMKSWKRWEKETRTAEYQFSHDPERFRFARETSFGRRHLSFWTKTPVLIWIVCFFRQFVRSVPKVDYLTLRHGFIMAHLAPQSHAKFDFQKYINRSLEEDFKVVVGISPPIWFFAVVFLLFNTHGWYSYIWLPFIPLIIIVLVGTKLQVIITKMGLRIQERGEVLKGVPVVQPGDDLFWFNRPRLILYLINFVLFQNAFQLAFFAWSWYEFGIKSCFHEHLEDIVIRVSMGVLIEILCSYVTLPLYALVTQMGTSMKPTIFNERVATALRNWHHTAKKQIKRNKGSVSVTPMSSRPTTPSRHTSPVHLLRYYRGGEIDSLHTSPRRSNFDVEHWETESPSPSHHPNYAGEGSSTHRHQQQLELASAAGYVEDEKDHDMETGSNRHQVAATELPQPPTTHHEIDIVRKEFSFDRRTSV</sequence>
<keyword evidence="4 8" id="KW-0611">Plant defense</keyword>
<feature type="transmembrane region" description="Helical" evidence="10">
    <location>
        <begin position="328"/>
        <end position="352"/>
    </location>
</feature>
<evidence type="ECO:0000256" key="7">
    <source>
        <dbReference type="ARBA" id="ARBA00023265"/>
    </source>
</evidence>
<feature type="region of interest" description="Disordered" evidence="9">
    <location>
        <begin position="465"/>
        <end position="502"/>
    </location>
</feature>
<dbReference type="InterPro" id="IPR004326">
    <property type="entry name" value="Mlo"/>
</dbReference>
<feature type="compositionally biased region" description="Basic and acidic residues" evidence="9">
    <location>
        <begin position="470"/>
        <end position="479"/>
    </location>
</feature>
<feature type="compositionally biased region" description="Low complexity" evidence="9">
    <location>
        <begin position="429"/>
        <end position="449"/>
    </location>
</feature>
<evidence type="ECO:0000256" key="1">
    <source>
        <dbReference type="ARBA" id="ARBA00004141"/>
    </source>
</evidence>
<keyword evidence="3 8" id="KW-0812">Transmembrane</keyword>
<dbReference type="AlphaFoldDB" id="A0AAJ6Y6N0"/>
<keyword evidence="11" id="KW-1185">Reference proteome</keyword>
<feature type="transmembrane region" description="Helical" evidence="10">
    <location>
        <begin position="367"/>
        <end position="392"/>
    </location>
</feature>
<protein>
    <recommendedName>
        <fullName evidence="8">MLO-like protein</fullName>
    </recommendedName>
</protein>
<gene>
    <name evidence="12" type="primary">LOC105139594</name>
    <name evidence="8" type="synonym">MLO</name>
</gene>
<proteinExistence type="inferred from homology"/>
<evidence type="ECO:0000256" key="6">
    <source>
        <dbReference type="ARBA" id="ARBA00023136"/>
    </source>
</evidence>
<comment type="function">
    <text evidence="8">May be involved in modulation of pathogen defense and leaf cell death.</text>
</comment>
<feature type="transmembrane region" description="Helical" evidence="10">
    <location>
        <begin position="16"/>
        <end position="40"/>
    </location>
</feature>
<evidence type="ECO:0000256" key="10">
    <source>
        <dbReference type="SAM" id="Phobius"/>
    </source>
</evidence>
<dbReference type="GO" id="GO:0006952">
    <property type="term" value="P:defense response"/>
    <property type="evidence" value="ECO:0007669"/>
    <property type="project" value="UniProtKB-KW"/>
</dbReference>
<accession>A0AAJ6Y6N0</accession>
<evidence type="ECO:0000256" key="2">
    <source>
        <dbReference type="ARBA" id="ARBA00006574"/>
    </source>
</evidence>
<reference evidence="12" key="1">
    <citation type="submission" date="2025-08" db="UniProtKB">
        <authorList>
            <consortium name="RefSeq"/>
        </authorList>
    </citation>
    <scope>IDENTIFICATION</scope>
</reference>
<evidence type="ECO:0000256" key="8">
    <source>
        <dbReference type="RuleBase" id="RU280816"/>
    </source>
</evidence>
<dbReference type="GO" id="GO:0016020">
    <property type="term" value="C:membrane"/>
    <property type="evidence" value="ECO:0007669"/>
    <property type="project" value="UniProtKB-SubCell"/>
</dbReference>
<name>A0AAJ6Y6N0_POPEU</name>
<dbReference type="Pfam" id="PF03094">
    <property type="entry name" value="Mlo"/>
    <property type="match status" value="1"/>
</dbReference>
<keyword evidence="6 8" id="KW-0472">Membrane</keyword>
<feature type="region of interest" description="Disordered" evidence="9">
    <location>
        <begin position="423"/>
        <end position="449"/>
    </location>
</feature>
<evidence type="ECO:0000256" key="3">
    <source>
        <dbReference type="ARBA" id="ARBA00022692"/>
    </source>
</evidence>
<evidence type="ECO:0000313" key="11">
    <source>
        <dbReference type="Proteomes" id="UP000694918"/>
    </source>
</evidence>
<evidence type="ECO:0000256" key="4">
    <source>
        <dbReference type="ARBA" id="ARBA00022821"/>
    </source>
</evidence>
<evidence type="ECO:0000256" key="5">
    <source>
        <dbReference type="ARBA" id="ARBA00022989"/>
    </source>
</evidence>
<keyword evidence="8" id="KW-0112">Calmodulin-binding</keyword>
<feature type="region of interest" description="Disordered" evidence="9">
    <location>
        <begin position="516"/>
        <end position="539"/>
    </location>
</feature>
<comment type="subcellular location">
    <subcellularLocation>
        <location evidence="1 8">Membrane</location>
        <topology evidence="1 8">Multi-pass membrane protein</topology>
    </subcellularLocation>
</comment>
<dbReference type="PANTHER" id="PTHR31942">
    <property type="entry name" value="MLO-LIKE PROTEIN 1"/>
    <property type="match status" value="1"/>
</dbReference>
<comment type="similarity">
    <text evidence="2 8">Belongs to the MLO family.</text>
</comment>
<dbReference type="PANTHER" id="PTHR31942:SF34">
    <property type="entry name" value="MLO-LIKE PROTEIN"/>
    <property type="match status" value="1"/>
</dbReference>
<dbReference type="GeneID" id="105139594"/>
<evidence type="ECO:0000313" key="12">
    <source>
        <dbReference type="RefSeq" id="XP_011044384.1"/>
    </source>
</evidence>
<keyword evidence="7 8" id="KW-0568">Pathogenesis-related protein</keyword>
<feature type="transmembrane region" description="Helical" evidence="10">
    <location>
        <begin position="244"/>
        <end position="264"/>
    </location>
</feature>
<dbReference type="Proteomes" id="UP000694918">
    <property type="component" value="Unplaced"/>
</dbReference>
<evidence type="ECO:0000256" key="9">
    <source>
        <dbReference type="SAM" id="MobiDB-lite"/>
    </source>
</evidence>
<keyword evidence="5 8" id="KW-1133">Transmembrane helix</keyword>
<comment type="domain">
    <text evidence="8">The C-terminus contains a calmodulin-binding domain, which binds calmodulin in a calcium-dependent fashion.</text>
</comment>
<dbReference type="GO" id="GO:0005516">
    <property type="term" value="F:calmodulin binding"/>
    <property type="evidence" value="ECO:0007669"/>
    <property type="project" value="UniProtKB-KW"/>
</dbReference>